<dbReference type="PROSITE" id="PS51430">
    <property type="entry name" value="KAIA_N"/>
    <property type="match status" value="1"/>
</dbReference>
<protein>
    <recommendedName>
        <fullName evidence="2">Circadian clock oscillator protein KaiA</fullName>
    </recommendedName>
</protein>
<evidence type="ECO:0000259" key="4">
    <source>
        <dbReference type="PROSITE" id="PS51431"/>
    </source>
</evidence>
<dbReference type="EMBL" id="QBMC01000035">
    <property type="protein sequence ID" value="PZO20030.1"/>
    <property type="molecule type" value="Genomic_DNA"/>
</dbReference>
<dbReference type="Gene3D" id="3.40.50.2300">
    <property type="match status" value="1"/>
</dbReference>
<dbReference type="GO" id="GO:0007623">
    <property type="term" value="P:circadian rhythm"/>
    <property type="evidence" value="ECO:0007669"/>
    <property type="project" value="InterPro"/>
</dbReference>
<organism evidence="5 6">
    <name type="scientific">Leptolyngbya foveolarum</name>
    <dbReference type="NCBI Taxonomy" id="47253"/>
    <lineage>
        <taxon>Bacteria</taxon>
        <taxon>Bacillati</taxon>
        <taxon>Cyanobacteriota</taxon>
        <taxon>Cyanophyceae</taxon>
        <taxon>Leptolyngbyales</taxon>
        <taxon>Leptolyngbyaceae</taxon>
        <taxon>Leptolyngbya group</taxon>
        <taxon>Leptolyngbya</taxon>
    </lineage>
</organism>
<proteinExistence type="predicted"/>
<dbReference type="Pfam" id="PF07688">
    <property type="entry name" value="KaiA"/>
    <property type="match status" value="1"/>
</dbReference>
<dbReference type="Gene3D" id="1.10.1240.30">
    <property type="entry name" value="KaiA/RbsU domain"/>
    <property type="match status" value="1"/>
</dbReference>
<feature type="domain" description="KaiA C-terminal" evidence="4">
    <location>
        <begin position="173"/>
        <end position="281"/>
    </location>
</feature>
<reference evidence="6" key="1">
    <citation type="submission" date="2018-04" db="EMBL/GenBank/DDBJ databases">
        <authorList>
            <person name="Cornet L."/>
        </authorList>
    </citation>
    <scope>NUCLEOTIDE SEQUENCE [LARGE SCALE GENOMIC DNA]</scope>
</reference>
<dbReference type="InterPro" id="IPR017944">
    <property type="entry name" value="KaiA/RbsU_helical_domain_sf"/>
</dbReference>
<keyword evidence="1" id="KW-0090">Biological rhythms</keyword>
<dbReference type="Pfam" id="PF21714">
    <property type="entry name" value="KaiA_N"/>
    <property type="match status" value="1"/>
</dbReference>
<comment type="caution">
    <text evidence="5">The sequence shown here is derived from an EMBL/GenBank/DDBJ whole genome shotgun (WGS) entry which is preliminary data.</text>
</comment>
<dbReference type="AlphaFoldDB" id="A0A2W4UL91"/>
<dbReference type="SUPFAM" id="SSF101215">
    <property type="entry name" value="KaiA/RbsU domain"/>
    <property type="match status" value="1"/>
</dbReference>
<evidence type="ECO:0000256" key="1">
    <source>
        <dbReference type="ARBA" id="ARBA00023108"/>
    </source>
</evidence>
<name>A0A2W4UL91_9CYAN</name>
<dbReference type="InterPro" id="IPR011648">
    <property type="entry name" value="Circadian_clock_KaiA"/>
</dbReference>
<evidence type="ECO:0000313" key="5">
    <source>
        <dbReference type="EMBL" id="PZO20030.1"/>
    </source>
</evidence>
<accession>A0A2W4UL91</accession>
<evidence type="ECO:0000313" key="6">
    <source>
        <dbReference type="Proteomes" id="UP000249354"/>
    </source>
</evidence>
<gene>
    <name evidence="5" type="ORF">DCF25_07390</name>
</gene>
<dbReference type="InterPro" id="IPR020844">
    <property type="entry name" value="Circadian_clock_KaiA_N"/>
</dbReference>
<evidence type="ECO:0000259" key="3">
    <source>
        <dbReference type="PROSITE" id="PS51430"/>
    </source>
</evidence>
<dbReference type="PROSITE" id="PS51431">
    <property type="entry name" value="KAIA_C"/>
    <property type="match status" value="1"/>
</dbReference>
<evidence type="ECO:0000256" key="2">
    <source>
        <dbReference type="ARBA" id="ARBA00034852"/>
    </source>
</evidence>
<dbReference type="InterPro" id="IPR020856">
    <property type="entry name" value="Circadian_clock_protein_KaiA_C"/>
</dbReference>
<sequence>MLAQQSFVVSWSQSELDFTNWVVSNRHRIDCLIVQSSEDSMRTLRELRSRDILLPALMVRQASSPAAIASGEWPTLAQADTHRNGHENGIEPLDTGYHEALTDVDVNDINGLDDAIHQAVDRYLQLPTEIREYEARQQKGADQRLFLLSLQQQRLREKLRERLGYAGVYYKRNRQNFFRNMSSAEKQEFTDKLHQDYRRIILSYFSDDDEINQKIDDFVNVAFFADVSVPNIVELHMELIEDFSQQLKLEGRNEEVLVDYRLTLIDAIAHLCEMYRRSIPQDI</sequence>
<dbReference type="SMART" id="SM01247">
    <property type="entry name" value="KaiA"/>
    <property type="match status" value="1"/>
</dbReference>
<feature type="domain" description="KaiA N-terminal" evidence="3">
    <location>
        <begin position="1"/>
        <end position="163"/>
    </location>
</feature>
<reference evidence="5 6" key="2">
    <citation type="submission" date="2018-06" db="EMBL/GenBank/DDBJ databases">
        <title>Metagenomic assembly of (sub)arctic Cyanobacteria and their associated microbiome from non-axenic cultures.</title>
        <authorList>
            <person name="Baurain D."/>
        </authorList>
    </citation>
    <scope>NUCLEOTIDE SEQUENCE [LARGE SCALE GENOMIC DNA]</scope>
    <source>
        <strain evidence="5">ULC129bin1</strain>
    </source>
</reference>
<dbReference type="Proteomes" id="UP000249354">
    <property type="component" value="Unassembled WGS sequence"/>
</dbReference>